<name>A0A147BS46_IXORI</name>
<feature type="signal peptide" evidence="2">
    <location>
        <begin position="1"/>
        <end position="19"/>
    </location>
</feature>
<feature type="region of interest" description="Disordered" evidence="1">
    <location>
        <begin position="121"/>
        <end position="142"/>
    </location>
</feature>
<feature type="chain" id="PRO_5007542815" evidence="2">
    <location>
        <begin position="20"/>
        <end position="217"/>
    </location>
</feature>
<evidence type="ECO:0000256" key="2">
    <source>
        <dbReference type="SAM" id="SignalP"/>
    </source>
</evidence>
<proteinExistence type="predicted"/>
<sequence length="217" mass="23030">MDILHLLLAMAGTVLFITGGGPPGAGLSQLSVLVGAAAPHMARRLVNGGDSDGRLAGQAVFSVADILEPMVVQRADEELSLEGFSDSAMGEPESQASVVPSGGAAPIAGVPLAAPVHLTAAASSSTGASDRPGSPHREAPTRVVGRFGVLERTLGAEQDVRLGYLTRDQERKDEEHNLRLDILKAEHEMRRNEHKLKMKKIRNENRLVLLKIAEAKK</sequence>
<reference evidence="3" key="1">
    <citation type="journal article" date="2018" name="PLoS Negl. Trop. Dis.">
        <title>Sialome diversity of ticks revealed by RNAseq of single tick salivary glands.</title>
        <authorList>
            <person name="Perner J."/>
            <person name="Kropackova S."/>
            <person name="Kopacek P."/>
            <person name="Ribeiro J.M."/>
        </authorList>
    </citation>
    <scope>NUCLEOTIDE SEQUENCE</scope>
    <source>
        <strain evidence="3">Siblings of single egg batch collected in Ceske Budejovice</strain>
        <tissue evidence="3">Salivary glands</tissue>
    </source>
</reference>
<keyword evidence="2" id="KW-0732">Signal</keyword>
<evidence type="ECO:0000256" key="1">
    <source>
        <dbReference type="SAM" id="MobiDB-lite"/>
    </source>
</evidence>
<accession>A0A147BS46</accession>
<dbReference type="EMBL" id="GEGO01001810">
    <property type="protein sequence ID" value="JAR93594.1"/>
    <property type="molecule type" value="Transcribed_RNA"/>
</dbReference>
<organism evidence="3">
    <name type="scientific">Ixodes ricinus</name>
    <name type="common">Common tick</name>
    <name type="synonym">Acarus ricinus</name>
    <dbReference type="NCBI Taxonomy" id="34613"/>
    <lineage>
        <taxon>Eukaryota</taxon>
        <taxon>Metazoa</taxon>
        <taxon>Ecdysozoa</taxon>
        <taxon>Arthropoda</taxon>
        <taxon>Chelicerata</taxon>
        <taxon>Arachnida</taxon>
        <taxon>Acari</taxon>
        <taxon>Parasitiformes</taxon>
        <taxon>Ixodida</taxon>
        <taxon>Ixodoidea</taxon>
        <taxon>Ixodidae</taxon>
        <taxon>Ixodinae</taxon>
        <taxon>Ixodes</taxon>
    </lineage>
</organism>
<evidence type="ECO:0000313" key="3">
    <source>
        <dbReference type="EMBL" id="JAR93594.1"/>
    </source>
</evidence>
<protein>
    <submittedName>
        <fullName evidence="3">Putative conserved secreted protein</fullName>
    </submittedName>
</protein>
<dbReference type="AlphaFoldDB" id="A0A147BS46"/>